<evidence type="ECO:0000256" key="5">
    <source>
        <dbReference type="ARBA" id="ARBA00023014"/>
    </source>
</evidence>
<keyword evidence="4" id="KW-0408">Iron</keyword>
<evidence type="ECO:0000256" key="6">
    <source>
        <dbReference type="ARBA" id="ARBA00023601"/>
    </source>
</evidence>
<dbReference type="SFLD" id="SFLDS00029">
    <property type="entry name" value="Radical_SAM"/>
    <property type="match status" value="1"/>
</dbReference>
<sequence length="369" mass="42877">MPPVHIMIKPVSGLCNMRCSYCFYADEMEHRSDNMCKKMSETTLENVIRKSLEFADGSCTFAFQGGEPTLAGLDFYQKLLEIEEKYNTKKVKIEHALQTNGYALDDKWCHFFAENNFLVGLSVDGIKATHDAFRKDASGNDTYYHVLEKAECLKKAGVQFNVLTVVNSKTAPKIRRIYEQYRKLGFCWQQYIACLDPIGKLQGEKEFSLTPELYGNFLIELFELWEIDLKQGKQPYIRQFENYISILLGYMPEACEQRGICSFQNVVEADGSVYPCDFYVLDEYNLGNLNENSFEEIQKKRNAIQFVENSCNHLSECKECEYFFICRGGCRKHRDNMGVMDGKNRFCQSYRMFFDACLSRMVEISKRCR</sequence>
<evidence type="ECO:0000259" key="7">
    <source>
        <dbReference type="PROSITE" id="PS51918"/>
    </source>
</evidence>
<dbReference type="SFLD" id="SFLDG01067">
    <property type="entry name" value="SPASM/twitch_domain_containing"/>
    <property type="match status" value="1"/>
</dbReference>
<dbReference type="Pfam" id="PF04055">
    <property type="entry name" value="Radical_SAM"/>
    <property type="match status" value="1"/>
</dbReference>
<evidence type="ECO:0000256" key="2">
    <source>
        <dbReference type="ARBA" id="ARBA00022691"/>
    </source>
</evidence>
<dbReference type="InterPro" id="IPR034485">
    <property type="entry name" value="Anaerobic_Cys-type_sulfatase-m"/>
</dbReference>
<keyword evidence="3" id="KW-0479">Metal-binding</keyword>
<dbReference type="Pfam" id="PF13186">
    <property type="entry name" value="SPASM"/>
    <property type="match status" value="1"/>
</dbReference>
<comment type="cofactor">
    <cofactor evidence="1">
        <name>[4Fe-4S] cluster</name>
        <dbReference type="ChEBI" id="CHEBI:49883"/>
    </cofactor>
</comment>
<accession>A0ABV1FFN1</accession>
<dbReference type="SFLD" id="SFLDG01072">
    <property type="entry name" value="dehydrogenase_like"/>
    <property type="match status" value="1"/>
</dbReference>
<dbReference type="InterPro" id="IPR023885">
    <property type="entry name" value="4Fe4S-binding_SPASM_dom"/>
</dbReference>
<evidence type="ECO:0000256" key="3">
    <source>
        <dbReference type="ARBA" id="ARBA00022723"/>
    </source>
</evidence>
<dbReference type="SFLD" id="SFLDG01384">
    <property type="entry name" value="thioether_bond_formation_requi"/>
    <property type="match status" value="1"/>
</dbReference>
<reference evidence="8 9" key="1">
    <citation type="submission" date="2024-03" db="EMBL/GenBank/DDBJ databases">
        <title>Human intestinal bacterial collection.</title>
        <authorList>
            <person name="Pauvert C."/>
            <person name="Hitch T.C.A."/>
            <person name="Clavel T."/>
        </authorList>
    </citation>
    <scope>NUCLEOTIDE SEQUENCE [LARGE SCALE GENOMIC DNA]</scope>
    <source>
        <strain evidence="8 9">CLA-AA-H132</strain>
    </source>
</reference>
<evidence type="ECO:0000313" key="8">
    <source>
        <dbReference type="EMBL" id="MEQ2472158.1"/>
    </source>
</evidence>
<proteinExistence type="inferred from homology"/>
<evidence type="ECO:0000256" key="4">
    <source>
        <dbReference type="ARBA" id="ARBA00023004"/>
    </source>
</evidence>
<dbReference type="SFLD" id="SFLDF00289">
    <property type="entry name" value="anaerobic_Cys-type_sulfatase-m"/>
    <property type="match status" value="1"/>
</dbReference>
<keyword evidence="9" id="KW-1185">Reference proteome</keyword>
<keyword evidence="2" id="KW-0949">S-adenosyl-L-methionine</keyword>
<dbReference type="SFLD" id="SFLDG01386">
    <property type="entry name" value="main_SPASM_domain-containing"/>
    <property type="match status" value="1"/>
</dbReference>
<dbReference type="InterPro" id="IPR023867">
    <property type="entry name" value="Sulphatase_maturase_rSAM"/>
</dbReference>
<dbReference type="SUPFAM" id="SSF102114">
    <property type="entry name" value="Radical SAM enzymes"/>
    <property type="match status" value="1"/>
</dbReference>
<dbReference type="RefSeq" id="WP_349164257.1">
    <property type="nucleotide sequence ID" value="NZ_JBBMFE010000004.1"/>
</dbReference>
<name>A0ABV1FFN1_9FIRM</name>
<dbReference type="InterPro" id="IPR013785">
    <property type="entry name" value="Aldolase_TIM"/>
</dbReference>
<evidence type="ECO:0000256" key="1">
    <source>
        <dbReference type="ARBA" id="ARBA00001966"/>
    </source>
</evidence>
<dbReference type="Gene3D" id="3.20.20.70">
    <property type="entry name" value="Aldolase class I"/>
    <property type="match status" value="1"/>
</dbReference>
<dbReference type="InterPro" id="IPR058240">
    <property type="entry name" value="rSAM_sf"/>
</dbReference>
<dbReference type="EMBL" id="JBBMFE010000004">
    <property type="protein sequence ID" value="MEQ2472158.1"/>
    <property type="molecule type" value="Genomic_DNA"/>
</dbReference>
<comment type="caution">
    <text evidence="8">The sequence shown here is derived from an EMBL/GenBank/DDBJ whole genome shotgun (WGS) entry which is preliminary data.</text>
</comment>
<dbReference type="Proteomes" id="UP001438008">
    <property type="component" value="Unassembled WGS sequence"/>
</dbReference>
<dbReference type="NCBIfam" id="TIGR04085">
    <property type="entry name" value="rSAM_more_4Fe4S"/>
    <property type="match status" value="1"/>
</dbReference>
<dbReference type="PANTHER" id="PTHR43273:SF3">
    <property type="entry name" value="ANAEROBIC SULFATASE-MATURATING ENZYME HOMOLOG ASLB-RELATED"/>
    <property type="match status" value="1"/>
</dbReference>
<comment type="similarity">
    <text evidence="6">Belongs to the radical SAM superfamily. Anaerobic sulfatase-maturating enzyme family.</text>
</comment>
<organism evidence="8 9">
    <name type="scientific">Laedolimicola intestinihominis</name>
    <dbReference type="NCBI Taxonomy" id="3133166"/>
    <lineage>
        <taxon>Bacteria</taxon>
        <taxon>Bacillati</taxon>
        <taxon>Bacillota</taxon>
        <taxon>Clostridia</taxon>
        <taxon>Lachnospirales</taxon>
        <taxon>Lachnospiraceae</taxon>
        <taxon>Laedolimicola</taxon>
    </lineage>
</organism>
<evidence type="ECO:0000313" key="9">
    <source>
        <dbReference type="Proteomes" id="UP001438008"/>
    </source>
</evidence>
<dbReference type="PANTHER" id="PTHR43273">
    <property type="entry name" value="ANAEROBIC SULFATASE-MATURATING ENZYME HOMOLOG ASLB-RELATED"/>
    <property type="match status" value="1"/>
</dbReference>
<gene>
    <name evidence="8" type="ORF">WMO29_06600</name>
</gene>
<keyword evidence="5" id="KW-0411">Iron-sulfur</keyword>
<dbReference type="NCBIfam" id="TIGR03942">
    <property type="entry name" value="sulfatase_rSAM"/>
    <property type="match status" value="1"/>
</dbReference>
<protein>
    <submittedName>
        <fullName evidence="8">Anaerobic sulfatase maturase</fullName>
    </submittedName>
</protein>
<feature type="domain" description="Radical SAM core" evidence="7">
    <location>
        <begin position="1"/>
        <end position="228"/>
    </location>
</feature>
<dbReference type="PROSITE" id="PS51918">
    <property type="entry name" value="RADICAL_SAM"/>
    <property type="match status" value="1"/>
</dbReference>
<dbReference type="InterPro" id="IPR007197">
    <property type="entry name" value="rSAM"/>
</dbReference>